<dbReference type="PANTHER" id="PTHR46374">
    <property type="entry name" value="PROTEIN CBG07384"/>
    <property type="match status" value="1"/>
</dbReference>
<dbReference type="Gene3D" id="3.30.530.20">
    <property type="match status" value="1"/>
</dbReference>
<protein>
    <recommendedName>
        <fullName evidence="5">START domain-containing protein</fullName>
    </recommendedName>
</protein>
<dbReference type="InterPro" id="IPR043556">
    <property type="entry name" value="StARD5/6"/>
</dbReference>
<evidence type="ECO:0000256" key="3">
    <source>
        <dbReference type="ARBA" id="ARBA00023121"/>
    </source>
</evidence>
<dbReference type="GO" id="GO:0008289">
    <property type="term" value="F:lipid binding"/>
    <property type="evidence" value="ECO:0007669"/>
    <property type="project" value="UniProtKB-KW"/>
</dbReference>
<dbReference type="GO" id="GO:0006869">
    <property type="term" value="P:lipid transport"/>
    <property type="evidence" value="ECO:0007669"/>
    <property type="project" value="UniProtKB-KW"/>
</dbReference>
<dbReference type="InParanoid" id="A0A0D2WM01"/>
<dbReference type="RefSeq" id="XP_004348652.1">
    <property type="nucleotide sequence ID" value="XM_004348602.2"/>
</dbReference>
<dbReference type="SUPFAM" id="SSF55961">
    <property type="entry name" value="Bet v1-like"/>
    <property type="match status" value="1"/>
</dbReference>
<proteinExistence type="predicted"/>
<dbReference type="PANTHER" id="PTHR46374:SF1">
    <property type="entry name" value="START DOMAIN-CONTAINING PROTEIN"/>
    <property type="match status" value="1"/>
</dbReference>
<dbReference type="SMART" id="SM00234">
    <property type="entry name" value="START"/>
    <property type="match status" value="1"/>
</dbReference>
<evidence type="ECO:0000313" key="6">
    <source>
        <dbReference type="EMBL" id="KJE91745.1"/>
    </source>
</evidence>
<evidence type="ECO:0000313" key="7">
    <source>
        <dbReference type="Proteomes" id="UP000008743"/>
    </source>
</evidence>
<dbReference type="OrthoDB" id="196858at2759"/>
<evidence type="ECO:0000256" key="4">
    <source>
        <dbReference type="ARBA" id="ARBA00024750"/>
    </source>
</evidence>
<feature type="domain" description="START" evidence="5">
    <location>
        <begin position="48"/>
        <end position="209"/>
    </location>
</feature>
<keyword evidence="1" id="KW-0813">Transport</keyword>
<dbReference type="InterPro" id="IPR002913">
    <property type="entry name" value="START_lipid-bd_dom"/>
</dbReference>
<evidence type="ECO:0000259" key="5">
    <source>
        <dbReference type="PROSITE" id="PS50848"/>
    </source>
</evidence>
<dbReference type="PhylomeDB" id="A0A0D2WM01"/>
<evidence type="ECO:0000256" key="1">
    <source>
        <dbReference type="ARBA" id="ARBA00022448"/>
    </source>
</evidence>
<dbReference type="AlphaFoldDB" id="A0A0D2WM01"/>
<dbReference type="InterPro" id="IPR023393">
    <property type="entry name" value="START-like_dom_sf"/>
</dbReference>
<evidence type="ECO:0000256" key="2">
    <source>
        <dbReference type="ARBA" id="ARBA00023055"/>
    </source>
</evidence>
<organism evidence="6 7">
    <name type="scientific">Capsaspora owczarzaki (strain ATCC 30864)</name>
    <dbReference type="NCBI Taxonomy" id="595528"/>
    <lineage>
        <taxon>Eukaryota</taxon>
        <taxon>Filasterea</taxon>
        <taxon>Capsaspora</taxon>
    </lineage>
</organism>
<sequence>MADYDTIVARVIDETLKFAQDSTLRPVKQTKGITIHAGNIEGIPETLFRATGEIDASPERVVLFVRPGPDTMRAKWDSSSKSMSLVQQVSDTVSIIRTITHSAMMGLISARDFVDLSVLRKLDGTDDWICAAQSVEHPDTPHEHGLVRGHNYPCGFWIQSIDGGKRTRFTYVLHTSLRGSLSTSLVESALPGAQISFFEEVKKALTKYP</sequence>
<keyword evidence="2" id="KW-0445">Lipid transport</keyword>
<dbReference type="Pfam" id="PF01852">
    <property type="entry name" value="START"/>
    <property type="match status" value="1"/>
</dbReference>
<dbReference type="Proteomes" id="UP000008743">
    <property type="component" value="Unassembled WGS sequence"/>
</dbReference>
<dbReference type="eggNOG" id="KOG3845">
    <property type="taxonomic scope" value="Eukaryota"/>
</dbReference>
<reference evidence="7" key="1">
    <citation type="submission" date="2011-02" db="EMBL/GenBank/DDBJ databases">
        <title>The Genome Sequence of Capsaspora owczarzaki ATCC 30864.</title>
        <authorList>
            <person name="Russ C."/>
            <person name="Cuomo C."/>
            <person name="Burger G."/>
            <person name="Gray M.W."/>
            <person name="Holland P.W.H."/>
            <person name="King N."/>
            <person name="Lang F.B.F."/>
            <person name="Roger A.J."/>
            <person name="Ruiz-Trillo I."/>
            <person name="Young S.K."/>
            <person name="Zeng Q."/>
            <person name="Gargeya S."/>
            <person name="Alvarado L."/>
            <person name="Berlin A."/>
            <person name="Chapman S.B."/>
            <person name="Chen Z."/>
            <person name="Freedman E."/>
            <person name="Gellesch M."/>
            <person name="Goldberg J."/>
            <person name="Griggs A."/>
            <person name="Gujja S."/>
            <person name="Heilman E."/>
            <person name="Heiman D."/>
            <person name="Howarth C."/>
            <person name="Mehta T."/>
            <person name="Neiman D."/>
            <person name="Pearson M."/>
            <person name="Roberts A."/>
            <person name="Saif S."/>
            <person name="Shea T."/>
            <person name="Shenoy N."/>
            <person name="Sisk P."/>
            <person name="Stolte C."/>
            <person name="Sykes S."/>
            <person name="White J."/>
            <person name="Yandava C."/>
            <person name="Haas B."/>
            <person name="Nusbaum C."/>
            <person name="Birren B."/>
        </authorList>
    </citation>
    <scope>NUCLEOTIDE SEQUENCE</scope>
    <source>
        <strain evidence="7">ATCC 30864</strain>
    </source>
</reference>
<accession>A0A0D2WM01</accession>
<dbReference type="EMBL" id="KE346363">
    <property type="protein sequence ID" value="KJE91745.1"/>
    <property type="molecule type" value="Genomic_DNA"/>
</dbReference>
<keyword evidence="3" id="KW-0446">Lipid-binding</keyword>
<gene>
    <name evidence="6" type="ORF">CAOG_002839</name>
</gene>
<dbReference type="PROSITE" id="PS50848">
    <property type="entry name" value="START"/>
    <property type="match status" value="1"/>
</dbReference>
<dbReference type="STRING" id="595528.A0A0D2WM01"/>
<keyword evidence="7" id="KW-1185">Reference proteome</keyword>
<name>A0A0D2WM01_CAPO3</name>
<comment type="function">
    <text evidence="4">May be involved in the intracellular transport of sterols or other lipids. May bind cholesterol or other sterols.</text>
</comment>